<evidence type="ECO:0000313" key="2">
    <source>
        <dbReference type="EMBL" id="GMH06899.1"/>
    </source>
</evidence>
<dbReference type="EMBL" id="BSYO01000006">
    <property type="protein sequence ID" value="GMH06899.1"/>
    <property type="molecule type" value="Genomic_DNA"/>
</dbReference>
<feature type="region of interest" description="Disordered" evidence="1">
    <location>
        <begin position="1"/>
        <end position="57"/>
    </location>
</feature>
<name>A0AAD3XJK2_NEPGR</name>
<accession>A0AAD3XJK2</accession>
<sequence length="81" mass="8999">MKTHQRTALVDKDRAKVTNEKIGQCGQKRKPRSAMGKDSIAEEKPKESGTTPNSVELEKVSFRLAEADTKIPFEGKLSKGR</sequence>
<feature type="compositionally biased region" description="Basic and acidic residues" evidence="1">
    <location>
        <begin position="9"/>
        <end position="19"/>
    </location>
</feature>
<gene>
    <name evidence="2" type="ORF">Nepgr_008739</name>
</gene>
<reference evidence="2" key="1">
    <citation type="submission" date="2023-05" db="EMBL/GenBank/DDBJ databases">
        <title>Nepenthes gracilis genome sequencing.</title>
        <authorList>
            <person name="Fukushima K."/>
        </authorList>
    </citation>
    <scope>NUCLEOTIDE SEQUENCE</scope>
    <source>
        <strain evidence="2">SING2019-196</strain>
    </source>
</reference>
<organism evidence="2 3">
    <name type="scientific">Nepenthes gracilis</name>
    <name type="common">Slender pitcher plant</name>
    <dbReference type="NCBI Taxonomy" id="150966"/>
    <lineage>
        <taxon>Eukaryota</taxon>
        <taxon>Viridiplantae</taxon>
        <taxon>Streptophyta</taxon>
        <taxon>Embryophyta</taxon>
        <taxon>Tracheophyta</taxon>
        <taxon>Spermatophyta</taxon>
        <taxon>Magnoliopsida</taxon>
        <taxon>eudicotyledons</taxon>
        <taxon>Gunneridae</taxon>
        <taxon>Pentapetalae</taxon>
        <taxon>Caryophyllales</taxon>
        <taxon>Nepenthaceae</taxon>
        <taxon>Nepenthes</taxon>
    </lineage>
</organism>
<dbReference type="Proteomes" id="UP001279734">
    <property type="component" value="Unassembled WGS sequence"/>
</dbReference>
<proteinExistence type="predicted"/>
<protein>
    <submittedName>
        <fullName evidence="2">Uncharacterized protein</fullName>
    </submittedName>
</protein>
<keyword evidence="3" id="KW-1185">Reference proteome</keyword>
<evidence type="ECO:0000256" key="1">
    <source>
        <dbReference type="SAM" id="MobiDB-lite"/>
    </source>
</evidence>
<dbReference type="AlphaFoldDB" id="A0AAD3XJK2"/>
<comment type="caution">
    <text evidence="2">The sequence shown here is derived from an EMBL/GenBank/DDBJ whole genome shotgun (WGS) entry which is preliminary data.</text>
</comment>
<evidence type="ECO:0000313" key="3">
    <source>
        <dbReference type="Proteomes" id="UP001279734"/>
    </source>
</evidence>